<keyword evidence="2" id="KW-1185">Reference proteome</keyword>
<name>A0A162RUX2_9CRUS</name>
<dbReference type="EMBL" id="LRGB01000115">
    <property type="protein sequence ID" value="KZS20801.1"/>
    <property type="molecule type" value="Genomic_DNA"/>
</dbReference>
<sequence>MRRTKPLICVNTNKNMLPVAMILTLCIVYTKIPINLNSKVLLLGCGGYSCGPRTNGRIKFY</sequence>
<gene>
    <name evidence="1" type="ORF">APZ42_012503</name>
</gene>
<dbReference type="Proteomes" id="UP000076858">
    <property type="component" value="Unassembled WGS sequence"/>
</dbReference>
<accession>A0A162RUX2</accession>
<dbReference type="AlphaFoldDB" id="A0A162RUX2"/>
<reference evidence="1 2" key="1">
    <citation type="submission" date="2016-03" db="EMBL/GenBank/DDBJ databases">
        <title>EvidentialGene: Evidence-directed Construction of Genes on Genomes.</title>
        <authorList>
            <person name="Gilbert D.G."/>
            <person name="Choi J.-H."/>
            <person name="Mockaitis K."/>
            <person name="Colbourne J."/>
            <person name="Pfrender M."/>
        </authorList>
    </citation>
    <scope>NUCLEOTIDE SEQUENCE [LARGE SCALE GENOMIC DNA]</scope>
    <source>
        <strain evidence="1 2">Xinb3</strain>
        <tissue evidence="1">Complete organism</tissue>
    </source>
</reference>
<organism evidence="1 2">
    <name type="scientific">Daphnia magna</name>
    <dbReference type="NCBI Taxonomy" id="35525"/>
    <lineage>
        <taxon>Eukaryota</taxon>
        <taxon>Metazoa</taxon>
        <taxon>Ecdysozoa</taxon>
        <taxon>Arthropoda</taxon>
        <taxon>Crustacea</taxon>
        <taxon>Branchiopoda</taxon>
        <taxon>Diplostraca</taxon>
        <taxon>Cladocera</taxon>
        <taxon>Anomopoda</taxon>
        <taxon>Daphniidae</taxon>
        <taxon>Daphnia</taxon>
    </lineage>
</organism>
<proteinExistence type="predicted"/>
<protein>
    <submittedName>
        <fullName evidence="1">Uncharacterized protein</fullName>
    </submittedName>
</protein>
<comment type="caution">
    <text evidence="1">The sequence shown here is derived from an EMBL/GenBank/DDBJ whole genome shotgun (WGS) entry which is preliminary data.</text>
</comment>
<evidence type="ECO:0000313" key="1">
    <source>
        <dbReference type="EMBL" id="KZS20801.1"/>
    </source>
</evidence>
<evidence type="ECO:0000313" key="2">
    <source>
        <dbReference type="Proteomes" id="UP000076858"/>
    </source>
</evidence>